<evidence type="ECO:0000313" key="4">
    <source>
        <dbReference type="Proteomes" id="UP000030854"/>
    </source>
</evidence>
<dbReference type="PANTHER" id="PTHR12307">
    <property type="entry name" value="PROTEIN PHOSPHATASE 1 REGULATORY SUBUNIT"/>
    <property type="match status" value="1"/>
</dbReference>
<dbReference type="GO" id="GO:0008157">
    <property type="term" value="F:protein phosphatase 1 binding"/>
    <property type="evidence" value="ECO:0007669"/>
    <property type="project" value="TreeGrafter"/>
</dbReference>
<feature type="region of interest" description="Disordered" evidence="1">
    <location>
        <begin position="1"/>
        <end position="40"/>
    </location>
</feature>
<gene>
    <name evidence="3" type="ORF">EV44_g6129</name>
</gene>
<dbReference type="InterPro" id="IPR050782">
    <property type="entry name" value="PP1_regulatory_subunit_3"/>
</dbReference>
<feature type="region of interest" description="Disordered" evidence="1">
    <location>
        <begin position="447"/>
        <end position="469"/>
    </location>
</feature>
<name>A0A0B1NYJ4_UNCNE</name>
<feature type="domain" description="CBM21" evidence="2">
    <location>
        <begin position="320"/>
        <end position="431"/>
    </location>
</feature>
<feature type="region of interest" description="Disordered" evidence="1">
    <location>
        <begin position="57"/>
        <end position="80"/>
    </location>
</feature>
<comment type="caution">
    <text evidence="3">The sequence shown here is derived from an EMBL/GenBank/DDBJ whole genome shotgun (WGS) entry which is preliminary data.</text>
</comment>
<dbReference type="OMA" id="TYSKAVH"/>
<feature type="compositionally biased region" description="Low complexity" evidence="1">
    <location>
        <begin position="1"/>
        <end position="24"/>
    </location>
</feature>
<feature type="region of interest" description="Disordered" evidence="1">
    <location>
        <begin position="197"/>
        <end position="250"/>
    </location>
</feature>
<dbReference type="Pfam" id="PF03370">
    <property type="entry name" value="CBM_21"/>
    <property type="match status" value="1"/>
</dbReference>
<dbReference type="EMBL" id="JNVN01005125">
    <property type="protein sequence ID" value="KHJ30105.1"/>
    <property type="molecule type" value="Genomic_DNA"/>
</dbReference>
<evidence type="ECO:0000259" key="2">
    <source>
        <dbReference type="PROSITE" id="PS51159"/>
    </source>
</evidence>
<organism evidence="3 4">
    <name type="scientific">Uncinula necator</name>
    <name type="common">Grape powdery mildew</name>
    <dbReference type="NCBI Taxonomy" id="52586"/>
    <lineage>
        <taxon>Eukaryota</taxon>
        <taxon>Fungi</taxon>
        <taxon>Dikarya</taxon>
        <taxon>Ascomycota</taxon>
        <taxon>Pezizomycotina</taxon>
        <taxon>Leotiomycetes</taxon>
        <taxon>Erysiphales</taxon>
        <taxon>Erysiphaceae</taxon>
        <taxon>Erysiphe</taxon>
    </lineage>
</organism>
<dbReference type="Gene3D" id="2.60.40.2440">
    <property type="entry name" value="Carbohydrate binding type-21 domain"/>
    <property type="match status" value="1"/>
</dbReference>
<dbReference type="InterPro" id="IPR005036">
    <property type="entry name" value="CBM21_dom"/>
</dbReference>
<dbReference type="PANTHER" id="PTHR12307:SF36">
    <property type="entry name" value="GLYCOGEN-BINDING SUBUNIT 76A"/>
    <property type="match status" value="1"/>
</dbReference>
<feature type="region of interest" description="Disordered" evidence="1">
    <location>
        <begin position="137"/>
        <end position="157"/>
    </location>
</feature>
<dbReference type="STRING" id="52586.A0A0B1NYJ4"/>
<dbReference type="GO" id="GO:0005979">
    <property type="term" value="P:regulation of glycogen biosynthetic process"/>
    <property type="evidence" value="ECO:0007669"/>
    <property type="project" value="TreeGrafter"/>
</dbReference>
<reference evidence="3 4" key="1">
    <citation type="journal article" date="2014" name="BMC Genomics">
        <title>Adaptive genomic structural variation in the grape powdery mildew pathogen, Erysiphe necator.</title>
        <authorList>
            <person name="Jones L."/>
            <person name="Riaz S."/>
            <person name="Morales-Cruz A."/>
            <person name="Amrine K.C."/>
            <person name="McGuire B."/>
            <person name="Gubler W.D."/>
            <person name="Walker M.A."/>
            <person name="Cantu D."/>
        </authorList>
    </citation>
    <scope>NUCLEOTIDE SEQUENCE [LARGE SCALE GENOMIC DNA]</scope>
    <source>
        <strain evidence="4">c</strain>
    </source>
</reference>
<sequence>MPYTSPSSRSPISSSLSSPSSSRRSSVHLGISGAVRSDLPRSASYLARHRRTGSVQDSIGYNFKHSSYKNNSNDEMPYQGNLKIPQNFVIDNHQKENDLKVSPSDLNSASCDENESLNLQNNSNRCKSWNFNHQKTNTARDEQDLQLSPKSKVNQKTKKTAILDNKCSDTKLNVEIREKQNVATTKFYNHSYNQPIISKESPMLSGDDSSSDDDETPKPSMVRKKSGELVRPALRPPIARRRPSSMPGTPTYSKAVHFDSHLEHIRHFLQVDRPLAVSAGSSPVPNYDSDNEFPFGEEYLREPPYEWELVISKFPLETPERLAQAVRVERVFLSNDNKILVGSIIVANLAYKKSVVVRFTLDYWKTTSEVVAEFNQDSRQPIREGYDRFNFNIKLSDLANLDAKTMFFCVKYSVNGGEYWDNNNYKNFQLDFRKKVKAKAANMTRLSSSSLPHSTRRSTFSRPKSMPPSFEDYTDEFDRKSQFIDFQNPIEDYLGESRFSRRKGSGSKKSLALDTQLQNIGQPNGNAFGNRYDFEASLSAVINASNTPKRDQELITSETSDVKTPHIDEQYSPLSDKPPVISQTDLSAETSTQAIEMKRPSLSSQSYNDLLDKYCFFGSTKTSPQLRDANLKQNRINSNDQFGYLYNFVVNTFVLST</sequence>
<dbReference type="GO" id="GO:2001069">
    <property type="term" value="F:glycogen binding"/>
    <property type="evidence" value="ECO:0007669"/>
    <property type="project" value="TreeGrafter"/>
</dbReference>
<dbReference type="PROSITE" id="PS51159">
    <property type="entry name" value="CBM21"/>
    <property type="match status" value="1"/>
</dbReference>
<accession>A0A0B1NYJ4</accession>
<proteinExistence type="predicted"/>
<dbReference type="GO" id="GO:0000164">
    <property type="term" value="C:protein phosphatase type 1 complex"/>
    <property type="evidence" value="ECO:0007669"/>
    <property type="project" value="TreeGrafter"/>
</dbReference>
<dbReference type="AlphaFoldDB" id="A0A0B1NYJ4"/>
<dbReference type="InterPro" id="IPR038175">
    <property type="entry name" value="CBM21_dom_sf"/>
</dbReference>
<dbReference type="Proteomes" id="UP000030854">
    <property type="component" value="Unassembled WGS sequence"/>
</dbReference>
<evidence type="ECO:0000313" key="3">
    <source>
        <dbReference type="EMBL" id="KHJ30105.1"/>
    </source>
</evidence>
<keyword evidence="4" id="KW-1185">Reference proteome</keyword>
<protein>
    <recommendedName>
        <fullName evidence="2">CBM21 domain-containing protein</fullName>
    </recommendedName>
</protein>
<evidence type="ECO:0000256" key="1">
    <source>
        <dbReference type="SAM" id="MobiDB-lite"/>
    </source>
</evidence>
<dbReference type="HOGENOM" id="CLU_012287_0_0_1"/>
<feature type="compositionally biased region" description="Polar residues" evidence="1">
    <location>
        <begin position="57"/>
        <end position="74"/>
    </location>
</feature>